<dbReference type="EMBL" id="PPEL01000006">
    <property type="protein sequence ID" value="PNV66202.1"/>
    <property type="molecule type" value="Genomic_DNA"/>
</dbReference>
<keyword evidence="3" id="KW-0472">Membrane</keyword>
<keyword evidence="6" id="KW-1185">Reference proteome</keyword>
<feature type="region of interest" description="Disordered" evidence="2">
    <location>
        <begin position="392"/>
        <end position="422"/>
    </location>
</feature>
<sequence>MTPRNSRTNRPAPRSSREPQSARAARSVSRATQSERVASSAYRPAYTPGSQGRSANGSYGRQSAASQYSRTNPNYTAASSKRASRGKKIALCVVAAVLVAVIGTGTAFALYINSINDQLNHGTKTQEELNAITDVLAPKTSSNFTEPFYMMLIGSDRRVGDDSMGARSDTNIVVRVDPTQNLVTMVSIPRDTCIEIDGYGQNKFNAAYNYGGAAATIREASELCNIEISHYAEVNFEELVALVDAVGGVDVEVDERIDDPDAGSIVIEEGTQHLDGEAALVFARSRAYVDGDFTRTANQRKLIMALVEKVLALPVTDLPGVIQSAAQCVTTDLSVSDILSLAQQFKDEGDLTIYSAMVPSTTGYIGEVSYVFTDEAALKEMMEVVEAGEDPSGIVSSGVVSTPGASSSSSGTSSSSSGGSSTYDYSYNDDSTYYDDSGYTDNSYYDPNYGYDTGYDSGYVDPGYTDPGYSSGYDAGYADPGYDSGYVDPSAYAAGGMAA</sequence>
<dbReference type="Gene3D" id="3.40.630.190">
    <property type="entry name" value="LCP protein"/>
    <property type="match status" value="1"/>
</dbReference>
<dbReference type="NCBIfam" id="TIGR00350">
    <property type="entry name" value="lytR_cpsA_psr"/>
    <property type="match status" value="1"/>
</dbReference>
<feature type="compositionally biased region" description="Polar residues" evidence="2">
    <location>
        <begin position="394"/>
        <end position="405"/>
    </location>
</feature>
<feature type="domain" description="Cell envelope-related transcriptional attenuator" evidence="4">
    <location>
        <begin position="167"/>
        <end position="310"/>
    </location>
</feature>
<dbReference type="Proteomes" id="UP000236488">
    <property type="component" value="Unassembled WGS sequence"/>
</dbReference>
<evidence type="ECO:0000256" key="1">
    <source>
        <dbReference type="ARBA" id="ARBA00006068"/>
    </source>
</evidence>
<evidence type="ECO:0000313" key="5">
    <source>
        <dbReference type="EMBL" id="PNV66202.1"/>
    </source>
</evidence>
<accession>A0A2K2U7I2</accession>
<proteinExistence type="inferred from homology"/>
<evidence type="ECO:0000256" key="3">
    <source>
        <dbReference type="SAM" id="Phobius"/>
    </source>
</evidence>
<dbReference type="InterPro" id="IPR004474">
    <property type="entry name" value="LytR_CpsA_psr"/>
</dbReference>
<evidence type="ECO:0000259" key="4">
    <source>
        <dbReference type="Pfam" id="PF03816"/>
    </source>
</evidence>
<comment type="caution">
    <text evidence="5">The sequence shown here is derived from an EMBL/GenBank/DDBJ whole genome shotgun (WGS) entry which is preliminary data.</text>
</comment>
<dbReference type="InterPro" id="IPR050922">
    <property type="entry name" value="LytR/CpsA/Psr_CW_biosynth"/>
</dbReference>
<feature type="compositionally biased region" description="Polar residues" evidence="2">
    <location>
        <begin position="48"/>
        <end position="81"/>
    </location>
</feature>
<dbReference type="PANTHER" id="PTHR33392:SF6">
    <property type="entry name" value="POLYISOPRENYL-TEICHOIC ACID--PEPTIDOGLYCAN TEICHOIC ACID TRANSFERASE TAGU"/>
    <property type="match status" value="1"/>
</dbReference>
<dbReference type="AlphaFoldDB" id="A0A2K2U7I2"/>
<keyword evidence="3" id="KW-0812">Transmembrane</keyword>
<feature type="transmembrane region" description="Helical" evidence="3">
    <location>
        <begin position="89"/>
        <end position="112"/>
    </location>
</feature>
<name>A0A2K2U7I2_9ACTN</name>
<evidence type="ECO:0000313" key="6">
    <source>
        <dbReference type="Proteomes" id="UP000236488"/>
    </source>
</evidence>
<dbReference type="Pfam" id="PF03816">
    <property type="entry name" value="LytR_cpsA_psr"/>
    <property type="match status" value="1"/>
</dbReference>
<dbReference type="RefSeq" id="WP_103262576.1">
    <property type="nucleotide sequence ID" value="NZ_PPEL01000006.1"/>
</dbReference>
<reference evidence="5 6" key="1">
    <citation type="journal article" date="2018" name="Int. J. Syst. Evol. Microbiol.">
        <title>Rubneribacter badeniensis gen. nov., sp. nov. and Enteroscipio rubneri gen. nov., sp. nov., new members of the Eggerthellaceae isolated from human faeces.</title>
        <authorList>
            <person name="Danylec N."/>
            <person name="Gobl A."/>
            <person name="Stoll D.A."/>
            <person name="Hetzer B."/>
            <person name="Kulling S.E."/>
            <person name="Huch M."/>
        </authorList>
    </citation>
    <scope>NUCLEOTIDE SEQUENCE [LARGE SCALE GENOMIC DNA]</scope>
    <source>
        <strain evidence="5 6">ResAG-85</strain>
    </source>
</reference>
<feature type="compositionally biased region" description="Low complexity" evidence="2">
    <location>
        <begin position="406"/>
        <end position="422"/>
    </location>
</feature>
<dbReference type="PANTHER" id="PTHR33392">
    <property type="entry name" value="POLYISOPRENYL-TEICHOIC ACID--PEPTIDOGLYCAN TEICHOIC ACID TRANSFERASE TAGU"/>
    <property type="match status" value="1"/>
</dbReference>
<comment type="similarity">
    <text evidence="1">Belongs to the LytR/CpsA/Psr (LCP) family.</text>
</comment>
<keyword evidence="3" id="KW-1133">Transmembrane helix</keyword>
<feature type="region of interest" description="Disordered" evidence="2">
    <location>
        <begin position="1"/>
        <end position="81"/>
    </location>
</feature>
<protein>
    <submittedName>
        <fullName evidence="5">LytR family transcriptional regulator</fullName>
    </submittedName>
</protein>
<gene>
    <name evidence="5" type="ORF">C2L80_02640</name>
</gene>
<evidence type="ECO:0000256" key="2">
    <source>
        <dbReference type="SAM" id="MobiDB-lite"/>
    </source>
</evidence>
<organism evidence="5 6">
    <name type="scientific">Rubneribacter badeniensis</name>
    <dbReference type="NCBI Taxonomy" id="2070688"/>
    <lineage>
        <taxon>Bacteria</taxon>
        <taxon>Bacillati</taxon>
        <taxon>Actinomycetota</taxon>
        <taxon>Coriobacteriia</taxon>
        <taxon>Eggerthellales</taxon>
        <taxon>Eggerthellaceae</taxon>
        <taxon>Rubneribacter</taxon>
    </lineage>
</organism>
<feature type="compositionally biased region" description="Low complexity" evidence="2">
    <location>
        <begin position="21"/>
        <end position="31"/>
    </location>
</feature>